<gene>
    <name evidence="3" type="ORF">CVLEPA_LOCUS23097</name>
</gene>
<evidence type="ECO:0000313" key="3">
    <source>
        <dbReference type="EMBL" id="CAK8690482.1"/>
    </source>
</evidence>
<dbReference type="PROSITE" id="PS51465">
    <property type="entry name" value="KAZAL_2"/>
    <property type="match status" value="1"/>
</dbReference>
<comment type="caution">
    <text evidence="3">The sequence shown here is derived from an EMBL/GenBank/DDBJ whole genome shotgun (WGS) entry which is preliminary data.</text>
</comment>
<feature type="transmembrane region" description="Helical" evidence="1">
    <location>
        <begin position="21"/>
        <end position="43"/>
    </location>
</feature>
<dbReference type="EMBL" id="CAWYQH010000119">
    <property type="protein sequence ID" value="CAK8690482.1"/>
    <property type="molecule type" value="Genomic_DNA"/>
</dbReference>
<dbReference type="SMART" id="SM00280">
    <property type="entry name" value="KAZAL"/>
    <property type="match status" value="1"/>
</dbReference>
<name>A0ABP0GFI0_CLALP</name>
<dbReference type="Proteomes" id="UP001642483">
    <property type="component" value="Unassembled WGS sequence"/>
</dbReference>
<evidence type="ECO:0000259" key="2">
    <source>
        <dbReference type="PROSITE" id="PS51465"/>
    </source>
</evidence>
<keyword evidence="4" id="KW-1185">Reference proteome</keyword>
<proteinExistence type="predicted"/>
<feature type="domain" description="Kazal-like" evidence="2">
    <location>
        <begin position="92"/>
        <end position="142"/>
    </location>
</feature>
<sequence length="155" mass="17932">MVKITISKESEKRITAKNRCICLRTSYSLYVTFVLLTYIMILFHSASSQEVKYFCNPTNNITCMYGGECKLIRTLPQILKMNFEPELEYMCVCDSTPCADPVAYDPVCAEDGNTYPNDQCRRYHECIIQKTVKSVCRGRCKSRTCKYRQVVKVIE</sequence>
<organism evidence="3 4">
    <name type="scientific">Clavelina lepadiformis</name>
    <name type="common">Light-bulb sea squirt</name>
    <name type="synonym">Ascidia lepadiformis</name>
    <dbReference type="NCBI Taxonomy" id="159417"/>
    <lineage>
        <taxon>Eukaryota</taxon>
        <taxon>Metazoa</taxon>
        <taxon>Chordata</taxon>
        <taxon>Tunicata</taxon>
        <taxon>Ascidiacea</taxon>
        <taxon>Aplousobranchia</taxon>
        <taxon>Clavelinidae</taxon>
        <taxon>Clavelina</taxon>
    </lineage>
</organism>
<protein>
    <recommendedName>
        <fullName evidence="2">Kazal-like domain-containing protein</fullName>
    </recommendedName>
</protein>
<dbReference type="Gene3D" id="3.30.60.30">
    <property type="match status" value="1"/>
</dbReference>
<keyword evidence="1" id="KW-0472">Membrane</keyword>
<dbReference type="SUPFAM" id="SSF100895">
    <property type="entry name" value="Kazal-type serine protease inhibitors"/>
    <property type="match status" value="1"/>
</dbReference>
<keyword evidence="1" id="KW-1133">Transmembrane helix</keyword>
<evidence type="ECO:0000313" key="4">
    <source>
        <dbReference type="Proteomes" id="UP001642483"/>
    </source>
</evidence>
<keyword evidence="1" id="KW-0812">Transmembrane</keyword>
<reference evidence="3 4" key="1">
    <citation type="submission" date="2024-02" db="EMBL/GenBank/DDBJ databases">
        <authorList>
            <person name="Daric V."/>
            <person name="Darras S."/>
        </authorList>
    </citation>
    <scope>NUCLEOTIDE SEQUENCE [LARGE SCALE GENOMIC DNA]</scope>
</reference>
<evidence type="ECO:0000256" key="1">
    <source>
        <dbReference type="SAM" id="Phobius"/>
    </source>
</evidence>
<accession>A0ABP0GFI0</accession>
<dbReference type="InterPro" id="IPR002350">
    <property type="entry name" value="Kazal_dom"/>
</dbReference>
<dbReference type="InterPro" id="IPR036058">
    <property type="entry name" value="Kazal_dom_sf"/>
</dbReference>
<dbReference type="CDD" id="cd00104">
    <property type="entry name" value="KAZAL_FS"/>
    <property type="match status" value="1"/>
</dbReference>